<dbReference type="AlphaFoldDB" id="A0A937L6L5"/>
<gene>
    <name evidence="1" type="ORF">ISQ19_03190</name>
</gene>
<evidence type="ECO:0000313" key="1">
    <source>
        <dbReference type="EMBL" id="MBL6761683.1"/>
    </source>
</evidence>
<name>A0A937L6L5_9PROT</name>
<sequence length="81" mass="8845">MKDAKDKLLDDLTGLATGLGIAAQGVREEVEQAMRARLDAIMSENGMVTREEFEVVRAMAVAAREENAALKAELEALKKKK</sequence>
<proteinExistence type="predicted"/>
<organism evidence="1 2">
    <name type="scientific">PS1 clade bacterium</name>
    <dbReference type="NCBI Taxonomy" id="2175152"/>
    <lineage>
        <taxon>Bacteria</taxon>
        <taxon>Pseudomonadati</taxon>
        <taxon>Pseudomonadota</taxon>
        <taxon>Alphaproteobacteria</taxon>
        <taxon>PS1 clade</taxon>
    </lineage>
</organism>
<dbReference type="Pfam" id="PF04380">
    <property type="entry name" value="BMFP"/>
    <property type="match status" value="1"/>
</dbReference>
<evidence type="ECO:0000313" key="2">
    <source>
        <dbReference type="Proteomes" id="UP000785783"/>
    </source>
</evidence>
<comment type="caution">
    <text evidence="1">The sequence shown here is derived from an EMBL/GenBank/DDBJ whole genome shotgun (WGS) entry which is preliminary data.</text>
</comment>
<protein>
    <submittedName>
        <fullName evidence="1">Accessory factor UbiK family protein</fullName>
    </submittedName>
</protein>
<reference evidence="1" key="1">
    <citation type="submission" date="2020-10" db="EMBL/GenBank/DDBJ databases">
        <title>Microbiome of the Black Sea water column analyzed by genome centric metagenomics.</title>
        <authorList>
            <person name="Cabello-Yeves P.J."/>
            <person name="Callieri C."/>
            <person name="Picazo A."/>
            <person name="Mehrshad M."/>
            <person name="Haro-Moreno J.M."/>
            <person name="Roda-Garcia J."/>
            <person name="Dzembekova N."/>
            <person name="Slabakova V."/>
            <person name="Slabakova N."/>
            <person name="Moncheva S."/>
            <person name="Rodriguez-Valera F."/>
        </authorList>
    </citation>
    <scope>NUCLEOTIDE SEQUENCE</scope>
    <source>
        <strain evidence="1">BS307-5m-G5</strain>
    </source>
</reference>
<dbReference type="InterPro" id="IPR007475">
    <property type="entry name" value="UbiK"/>
</dbReference>
<dbReference type="EMBL" id="JADHOK010000027">
    <property type="protein sequence ID" value="MBL6761683.1"/>
    <property type="molecule type" value="Genomic_DNA"/>
</dbReference>
<accession>A0A937L6L5</accession>
<dbReference type="Proteomes" id="UP000785783">
    <property type="component" value="Unassembled WGS sequence"/>
</dbReference>